<evidence type="ECO:0000256" key="1">
    <source>
        <dbReference type="SAM" id="Phobius"/>
    </source>
</evidence>
<feature type="transmembrane region" description="Helical" evidence="1">
    <location>
        <begin position="9"/>
        <end position="31"/>
    </location>
</feature>
<evidence type="ECO:0000313" key="2">
    <source>
        <dbReference type="EnsemblPlants" id="OB09G23680.1"/>
    </source>
</evidence>
<dbReference type="HOGENOM" id="CLU_1398293_0_0_1"/>
<reference evidence="2" key="2">
    <citation type="submission" date="2013-04" db="UniProtKB">
        <authorList>
            <consortium name="EnsemblPlants"/>
        </authorList>
    </citation>
    <scope>IDENTIFICATION</scope>
</reference>
<evidence type="ECO:0000313" key="3">
    <source>
        <dbReference type="Proteomes" id="UP000006038"/>
    </source>
</evidence>
<protein>
    <submittedName>
        <fullName evidence="2">Uncharacterized protein</fullName>
    </submittedName>
</protein>
<proteinExistence type="predicted"/>
<keyword evidence="1" id="KW-0472">Membrane</keyword>
<dbReference type="Gramene" id="OB09G23680.1">
    <property type="protein sequence ID" value="OB09G23680.1"/>
    <property type="gene ID" value="OB09G23680"/>
</dbReference>
<keyword evidence="1" id="KW-1133">Transmembrane helix</keyword>
<sequence>MHRCTRKSIIFYFLIVFSVCKNFMFSLSLYMNFVQVLGQRNCHVAQPKSIIHSLPSHIHRIVNHGASILDALLANPELVKQHTLIKEQLIQSPYLLRKPVKLSDPGRGCPGYTYGVWVIAHLAGDLRRSSSSSRMGATCSPASPRWFGPPAMTRTLYSIFCKTWPRLACVSSEACRRQRRNARQRHGAPTPGGSS</sequence>
<dbReference type="Proteomes" id="UP000006038">
    <property type="component" value="Chromosome 9"/>
</dbReference>
<accession>J3MZD9</accession>
<name>J3MZD9_ORYBR</name>
<keyword evidence="3" id="KW-1185">Reference proteome</keyword>
<organism evidence="2">
    <name type="scientific">Oryza brachyantha</name>
    <name type="common">malo sina</name>
    <dbReference type="NCBI Taxonomy" id="4533"/>
    <lineage>
        <taxon>Eukaryota</taxon>
        <taxon>Viridiplantae</taxon>
        <taxon>Streptophyta</taxon>
        <taxon>Embryophyta</taxon>
        <taxon>Tracheophyta</taxon>
        <taxon>Spermatophyta</taxon>
        <taxon>Magnoliopsida</taxon>
        <taxon>Liliopsida</taxon>
        <taxon>Poales</taxon>
        <taxon>Poaceae</taxon>
        <taxon>BOP clade</taxon>
        <taxon>Oryzoideae</taxon>
        <taxon>Oryzeae</taxon>
        <taxon>Oryzinae</taxon>
        <taxon>Oryza</taxon>
    </lineage>
</organism>
<dbReference type="AlphaFoldDB" id="J3MZD9"/>
<dbReference type="EnsemblPlants" id="OB09G23680.1">
    <property type="protein sequence ID" value="OB09G23680.1"/>
    <property type="gene ID" value="OB09G23680"/>
</dbReference>
<reference evidence="2" key="1">
    <citation type="journal article" date="2013" name="Nat. Commun.">
        <title>Whole-genome sequencing of Oryza brachyantha reveals mechanisms underlying Oryza genome evolution.</title>
        <authorList>
            <person name="Chen J."/>
            <person name="Huang Q."/>
            <person name="Gao D."/>
            <person name="Wang J."/>
            <person name="Lang Y."/>
            <person name="Liu T."/>
            <person name="Li B."/>
            <person name="Bai Z."/>
            <person name="Luis Goicoechea J."/>
            <person name="Liang C."/>
            <person name="Chen C."/>
            <person name="Zhang W."/>
            <person name="Sun S."/>
            <person name="Liao Y."/>
            <person name="Zhang X."/>
            <person name="Yang L."/>
            <person name="Song C."/>
            <person name="Wang M."/>
            <person name="Shi J."/>
            <person name="Liu G."/>
            <person name="Liu J."/>
            <person name="Zhou H."/>
            <person name="Zhou W."/>
            <person name="Yu Q."/>
            <person name="An N."/>
            <person name="Chen Y."/>
            <person name="Cai Q."/>
            <person name="Wang B."/>
            <person name="Liu B."/>
            <person name="Min J."/>
            <person name="Huang Y."/>
            <person name="Wu H."/>
            <person name="Li Z."/>
            <person name="Zhang Y."/>
            <person name="Yin Y."/>
            <person name="Song W."/>
            <person name="Jiang J."/>
            <person name="Jackson S.A."/>
            <person name="Wing R.A."/>
            <person name="Wang J."/>
            <person name="Chen M."/>
        </authorList>
    </citation>
    <scope>NUCLEOTIDE SEQUENCE [LARGE SCALE GENOMIC DNA]</scope>
    <source>
        <strain evidence="2">cv. IRGC 101232</strain>
    </source>
</reference>
<keyword evidence="1" id="KW-0812">Transmembrane</keyword>